<dbReference type="HAMAP" id="MF_01401">
    <property type="entry name" value="MsrA"/>
    <property type="match status" value="1"/>
</dbReference>
<dbReference type="PANTHER" id="PTHR42799">
    <property type="entry name" value="MITOCHONDRIAL PEPTIDE METHIONINE SULFOXIDE REDUCTASE"/>
    <property type="match status" value="1"/>
</dbReference>
<dbReference type="STRING" id="1758689.SGUI_1308"/>
<dbReference type="KEGG" id="serj:SGUI_1308"/>
<sequence length="223" mass="24512">MRHDSTLPGRPTPLPDIPERHVVLGTSMHEPWPEGTEVMTVAMGCFWGAERIFWQLPGVVTTAVGYQGGSTPNPTYREVCTGRTGHTESVLVAYDRRRTDPETLLKAFWENHDPTTANRQGNDIGTQYRSAIYWTTPEQERAARATADAFGAVLRDAGHGPITTELLPASEAGPFYYAEDVHQQYLHKNPGGYCNHGPNGYTCPVGLVPQDQLPAQTSIAPPE</sequence>
<comment type="similarity">
    <text evidence="4">Belongs to the MsrA Met sulfoxide reductase family.</text>
</comment>
<dbReference type="GO" id="GO:0034599">
    <property type="term" value="P:cellular response to oxidative stress"/>
    <property type="evidence" value="ECO:0007669"/>
    <property type="project" value="TreeGrafter"/>
</dbReference>
<comment type="function">
    <text evidence="4">Has an important function as a repair enzyme for proteins that have been inactivated by oxidation. Catalyzes the reversible oxidation-reduction of methionine sulfoxide in proteins to methionine.</text>
</comment>
<dbReference type="PANTHER" id="PTHR42799:SF2">
    <property type="entry name" value="MITOCHONDRIAL PEPTIDE METHIONINE SULFOXIDE REDUCTASE"/>
    <property type="match status" value="1"/>
</dbReference>
<organism evidence="6 7">
    <name type="scientific">Serinicoccus hydrothermalis</name>
    <dbReference type="NCBI Taxonomy" id="1758689"/>
    <lineage>
        <taxon>Bacteria</taxon>
        <taxon>Bacillati</taxon>
        <taxon>Actinomycetota</taxon>
        <taxon>Actinomycetes</taxon>
        <taxon>Micrococcales</taxon>
        <taxon>Ornithinimicrobiaceae</taxon>
        <taxon>Serinicoccus</taxon>
    </lineage>
</organism>
<dbReference type="GO" id="GO:0033744">
    <property type="term" value="F:L-methionine:thioredoxin-disulfide S-oxidoreductase activity"/>
    <property type="evidence" value="ECO:0007669"/>
    <property type="project" value="RHEA"/>
</dbReference>
<comment type="catalytic activity">
    <reaction evidence="3 4">
        <text>[thioredoxin]-disulfide + L-methionine + H2O = L-methionine (S)-S-oxide + [thioredoxin]-dithiol</text>
        <dbReference type="Rhea" id="RHEA:19993"/>
        <dbReference type="Rhea" id="RHEA-COMP:10698"/>
        <dbReference type="Rhea" id="RHEA-COMP:10700"/>
        <dbReference type="ChEBI" id="CHEBI:15377"/>
        <dbReference type="ChEBI" id="CHEBI:29950"/>
        <dbReference type="ChEBI" id="CHEBI:50058"/>
        <dbReference type="ChEBI" id="CHEBI:57844"/>
        <dbReference type="ChEBI" id="CHEBI:58772"/>
        <dbReference type="EC" id="1.8.4.11"/>
    </reaction>
</comment>
<evidence type="ECO:0000256" key="1">
    <source>
        <dbReference type="ARBA" id="ARBA00023002"/>
    </source>
</evidence>
<evidence type="ECO:0000256" key="4">
    <source>
        <dbReference type="HAMAP-Rule" id="MF_01401"/>
    </source>
</evidence>
<accession>A0A1B1NBD2</accession>
<protein>
    <recommendedName>
        <fullName evidence="4">Peptide methionine sulfoxide reductase MsrA</fullName>
        <shortName evidence="4">Protein-methionine-S-oxide reductase</shortName>
        <ecNumber evidence="4">1.8.4.11</ecNumber>
    </recommendedName>
    <alternativeName>
        <fullName evidence="4">Peptide-methionine (S)-S-oxide reductase</fullName>
        <shortName evidence="4">Peptide Met(O) reductase</shortName>
    </alternativeName>
</protein>
<dbReference type="OrthoDB" id="4174719at2"/>
<dbReference type="InterPro" id="IPR050162">
    <property type="entry name" value="MsrA_MetSO_reductase"/>
</dbReference>
<dbReference type="InterPro" id="IPR002569">
    <property type="entry name" value="Met_Sox_Rdtase_MsrA_dom"/>
</dbReference>
<keyword evidence="1 4" id="KW-0560">Oxidoreductase</keyword>
<comment type="catalytic activity">
    <reaction evidence="2 4">
        <text>L-methionyl-[protein] + [thioredoxin]-disulfide + H2O = L-methionyl-(S)-S-oxide-[protein] + [thioredoxin]-dithiol</text>
        <dbReference type="Rhea" id="RHEA:14217"/>
        <dbReference type="Rhea" id="RHEA-COMP:10698"/>
        <dbReference type="Rhea" id="RHEA-COMP:10700"/>
        <dbReference type="Rhea" id="RHEA-COMP:12313"/>
        <dbReference type="Rhea" id="RHEA-COMP:12315"/>
        <dbReference type="ChEBI" id="CHEBI:15377"/>
        <dbReference type="ChEBI" id="CHEBI:16044"/>
        <dbReference type="ChEBI" id="CHEBI:29950"/>
        <dbReference type="ChEBI" id="CHEBI:44120"/>
        <dbReference type="ChEBI" id="CHEBI:50058"/>
        <dbReference type="EC" id="1.8.4.11"/>
    </reaction>
</comment>
<evidence type="ECO:0000256" key="2">
    <source>
        <dbReference type="ARBA" id="ARBA00047806"/>
    </source>
</evidence>
<evidence type="ECO:0000259" key="5">
    <source>
        <dbReference type="Pfam" id="PF01625"/>
    </source>
</evidence>
<dbReference type="SUPFAM" id="SSF55068">
    <property type="entry name" value="Peptide methionine sulfoxide reductase"/>
    <property type="match status" value="1"/>
</dbReference>
<dbReference type="InterPro" id="IPR036509">
    <property type="entry name" value="Met_Sox_Rdtase_MsrA_sf"/>
</dbReference>
<feature type="active site" evidence="4">
    <location>
        <position position="45"/>
    </location>
</feature>
<dbReference type="PATRIC" id="fig|1758689.4.peg.1348"/>
<dbReference type="Proteomes" id="UP000092482">
    <property type="component" value="Chromosome"/>
</dbReference>
<dbReference type="Gene3D" id="3.30.1060.10">
    <property type="entry name" value="Peptide methionine sulphoxide reductase MsrA"/>
    <property type="match status" value="1"/>
</dbReference>
<evidence type="ECO:0000313" key="7">
    <source>
        <dbReference type="Proteomes" id="UP000092482"/>
    </source>
</evidence>
<feature type="domain" description="Peptide methionine sulphoxide reductase MsrA" evidence="5">
    <location>
        <begin position="39"/>
        <end position="195"/>
    </location>
</feature>
<name>A0A1B1NBD2_9MICO</name>
<dbReference type="Pfam" id="PF01625">
    <property type="entry name" value="PMSR"/>
    <property type="match status" value="1"/>
</dbReference>
<dbReference type="EMBL" id="CP014989">
    <property type="protein sequence ID" value="ANS78704.1"/>
    <property type="molecule type" value="Genomic_DNA"/>
</dbReference>
<proteinExistence type="inferred from homology"/>
<evidence type="ECO:0000313" key="6">
    <source>
        <dbReference type="EMBL" id="ANS78704.1"/>
    </source>
</evidence>
<reference evidence="6 7" key="1">
    <citation type="submission" date="2016-03" db="EMBL/GenBank/DDBJ databases">
        <title>Shallow-sea hydrothermal system.</title>
        <authorList>
            <person name="Tang K."/>
        </authorList>
    </citation>
    <scope>NUCLEOTIDE SEQUENCE [LARGE SCALE GENOMIC DNA]</scope>
    <source>
        <strain evidence="6 7">JLT9</strain>
    </source>
</reference>
<evidence type="ECO:0000256" key="3">
    <source>
        <dbReference type="ARBA" id="ARBA00048782"/>
    </source>
</evidence>
<gene>
    <name evidence="4" type="primary">msrA</name>
    <name evidence="6" type="ORF">SGUI_1308</name>
</gene>
<dbReference type="RefSeq" id="WP_066637849.1">
    <property type="nucleotide sequence ID" value="NZ_CP014989.1"/>
</dbReference>
<keyword evidence="7" id="KW-1185">Reference proteome</keyword>
<dbReference type="GO" id="GO:0005737">
    <property type="term" value="C:cytoplasm"/>
    <property type="evidence" value="ECO:0007669"/>
    <property type="project" value="TreeGrafter"/>
</dbReference>
<dbReference type="NCBIfam" id="TIGR00401">
    <property type="entry name" value="msrA"/>
    <property type="match status" value="1"/>
</dbReference>
<dbReference type="AlphaFoldDB" id="A0A1B1NBD2"/>
<dbReference type="EC" id="1.8.4.11" evidence="4"/>
<dbReference type="GO" id="GO:0008113">
    <property type="term" value="F:peptide-methionine (S)-S-oxide reductase activity"/>
    <property type="evidence" value="ECO:0007669"/>
    <property type="project" value="UniProtKB-UniRule"/>
</dbReference>